<gene>
    <name evidence="2" type="ORF">BD31_I1538</name>
</gene>
<dbReference type="EMBL" id="AEXL02000109">
    <property type="protein sequence ID" value="EIJ65611.1"/>
    <property type="molecule type" value="Genomic_DNA"/>
</dbReference>
<evidence type="ECO:0000313" key="2">
    <source>
        <dbReference type="EMBL" id="EIJ65611.1"/>
    </source>
</evidence>
<protein>
    <submittedName>
        <fullName evidence="2">Uncharacterized protein</fullName>
    </submittedName>
</protein>
<name>I3D1L8_9ARCH</name>
<comment type="caution">
    <text evidence="2">The sequence shown here is derived from an EMBL/GenBank/DDBJ whole genome shotgun (WGS) entry which is preliminary data.</text>
</comment>
<reference evidence="2 3" key="1">
    <citation type="journal article" date="2012" name="J. Bacteriol.">
        <title>Genome sequence of "Candidatus Nitrosopumilus salaria" BD31, an ammonia-oxidizing archaeon from the San Francisco Bay estuary.</title>
        <authorList>
            <person name="Mosier A.C."/>
            <person name="Allen E.E."/>
            <person name="Kim M."/>
            <person name="Ferriera S."/>
            <person name="Francis C.A."/>
        </authorList>
    </citation>
    <scope>NUCLEOTIDE SEQUENCE [LARGE SCALE GENOMIC DNA]</scope>
    <source>
        <strain evidence="2 3">BD31</strain>
    </source>
</reference>
<dbReference type="PATRIC" id="fig|859350.6.peg.1338"/>
<organism evidence="2 3">
    <name type="scientific">Candidatus Nitrosopumilus salarius BD31</name>
    <dbReference type="NCBI Taxonomy" id="859350"/>
    <lineage>
        <taxon>Archaea</taxon>
        <taxon>Nitrososphaerota</taxon>
        <taxon>Nitrososphaeria</taxon>
        <taxon>Nitrosopumilales</taxon>
        <taxon>Nitrosopumilaceae</taxon>
        <taxon>Nitrosopumilus</taxon>
    </lineage>
</organism>
<dbReference type="AlphaFoldDB" id="I3D1L8"/>
<evidence type="ECO:0000313" key="3">
    <source>
        <dbReference type="Proteomes" id="UP000003423"/>
    </source>
</evidence>
<evidence type="ECO:0000256" key="1">
    <source>
        <dbReference type="SAM" id="MobiDB-lite"/>
    </source>
</evidence>
<accession>I3D1L8</accession>
<keyword evidence="3" id="KW-1185">Reference proteome</keyword>
<dbReference type="OrthoDB" id="5605at2157"/>
<dbReference type="Proteomes" id="UP000003423">
    <property type="component" value="Unassembled WGS sequence"/>
</dbReference>
<feature type="compositionally biased region" description="Polar residues" evidence="1">
    <location>
        <begin position="140"/>
        <end position="156"/>
    </location>
</feature>
<feature type="region of interest" description="Disordered" evidence="1">
    <location>
        <begin position="133"/>
        <end position="156"/>
    </location>
</feature>
<proteinExistence type="predicted"/>
<dbReference type="RefSeq" id="WP_008300115.1">
    <property type="nucleotide sequence ID" value="NZ_AEXL02000109.1"/>
</dbReference>
<sequence>MTCKGICVRYKAQKPVGTGRYASGQRRCQICEIFIKWEGLWCPCCGYRLRTKPRNLKYKAKLRARVEADSIEAKAATDIESEVEITVKPKAKTAKAKTAKAKTAKAKTATKTKEKTSCRYCEKLFVFADKHEKNCKKNPGSKNEASQTNESIAIKA</sequence>